<evidence type="ECO:0000313" key="2">
    <source>
        <dbReference type="EMBL" id="SFI61702.1"/>
    </source>
</evidence>
<dbReference type="Gene3D" id="3.40.50.720">
    <property type="entry name" value="NAD(P)-binding Rossmann-like Domain"/>
    <property type="match status" value="1"/>
</dbReference>
<dbReference type="AlphaFoldDB" id="A0A1I3JN49"/>
<dbReference type="PANTHER" id="PTHR43355:SF2">
    <property type="entry name" value="FLAVIN REDUCTASE (NADPH)"/>
    <property type="match status" value="1"/>
</dbReference>
<dbReference type="Pfam" id="PF13460">
    <property type="entry name" value="NAD_binding_10"/>
    <property type="match status" value="1"/>
</dbReference>
<name>A0A1I3JN49_9RHOB</name>
<dbReference type="Proteomes" id="UP000199110">
    <property type="component" value="Unassembled WGS sequence"/>
</dbReference>
<organism evidence="2 3">
    <name type="scientific">Jannaschia pohangensis</name>
    <dbReference type="NCBI Taxonomy" id="390807"/>
    <lineage>
        <taxon>Bacteria</taxon>
        <taxon>Pseudomonadati</taxon>
        <taxon>Pseudomonadota</taxon>
        <taxon>Alphaproteobacteria</taxon>
        <taxon>Rhodobacterales</taxon>
        <taxon>Roseobacteraceae</taxon>
        <taxon>Jannaschia</taxon>
    </lineage>
</organism>
<gene>
    <name evidence="2" type="ORF">SAMN04488095_1376</name>
</gene>
<reference evidence="2 3" key="1">
    <citation type="submission" date="2016-10" db="EMBL/GenBank/DDBJ databases">
        <authorList>
            <person name="de Groot N.N."/>
        </authorList>
    </citation>
    <scope>NUCLEOTIDE SEQUENCE [LARGE SCALE GENOMIC DNA]</scope>
    <source>
        <strain evidence="2 3">DSM 19073</strain>
    </source>
</reference>
<dbReference type="PANTHER" id="PTHR43355">
    <property type="entry name" value="FLAVIN REDUCTASE (NADPH)"/>
    <property type="match status" value="1"/>
</dbReference>
<dbReference type="SUPFAM" id="SSF51735">
    <property type="entry name" value="NAD(P)-binding Rossmann-fold domains"/>
    <property type="match status" value="1"/>
</dbReference>
<protein>
    <submittedName>
        <fullName evidence="2">NAD(P)H-binding</fullName>
    </submittedName>
</protein>
<proteinExistence type="predicted"/>
<keyword evidence="3" id="KW-1185">Reference proteome</keyword>
<dbReference type="RefSeq" id="WP_245749144.1">
    <property type="nucleotide sequence ID" value="NZ_FORA01000001.1"/>
</dbReference>
<dbReference type="EMBL" id="FORA01000001">
    <property type="protein sequence ID" value="SFI61702.1"/>
    <property type="molecule type" value="Genomic_DNA"/>
</dbReference>
<feature type="domain" description="NAD(P)-binding" evidence="1">
    <location>
        <begin position="7"/>
        <end position="199"/>
    </location>
</feature>
<dbReference type="GO" id="GO:0004074">
    <property type="term" value="F:biliverdin reductase [NAD(P)H] activity"/>
    <property type="evidence" value="ECO:0007669"/>
    <property type="project" value="TreeGrafter"/>
</dbReference>
<evidence type="ECO:0000259" key="1">
    <source>
        <dbReference type="Pfam" id="PF13460"/>
    </source>
</evidence>
<sequence length="230" mass="24607">MHILIYGADGATGTRLVEQALARGHRVRASVVDMSGDHPEKPGLDWVTSDILSGDDLSGDMAGIDAVINAVGLAAGLNTVVSPPPLYTEGTRNILRAMRGAGVDRYVTISASFVETLARGPIWFEAAAALGLSAIFNEMEKMEGILHQADWLRWTAVRPGWLLDEEASGDFQVFDDVIPEDLIRTRTGDLAQFMLECAEGDLHIRATPAISRPEPAGKSGPDAVLAEMLG</sequence>
<accession>A0A1I3JN49</accession>
<evidence type="ECO:0000313" key="3">
    <source>
        <dbReference type="Proteomes" id="UP000199110"/>
    </source>
</evidence>
<dbReference type="GO" id="GO:0042602">
    <property type="term" value="F:riboflavin reductase (NADPH) activity"/>
    <property type="evidence" value="ECO:0007669"/>
    <property type="project" value="TreeGrafter"/>
</dbReference>
<dbReference type="InterPro" id="IPR036291">
    <property type="entry name" value="NAD(P)-bd_dom_sf"/>
</dbReference>
<dbReference type="STRING" id="390807.SAMN04488095_1376"/>
<dbReference type="InterPro" id="IPR051606">
    <property type="entry name" value="Polyketide_Oxido-like"/>
</dbReference>
<dbReference type="InterPro" id="IPR016040">
    <property type="entry name" value="NAD(P)-bd_dom"/>
</dbReference>